<organism evidence="1">
    <name type="scientific">marine sediment metagenome</name>
    <dbReference type="NCBI Taxonomy" id="412755"/>
    <lineage>
        <taxon>unclassified sequences</taxon>
        <taxon>metagenomes</taxon>
        <taxon>ecological metagenomes</taxon>
    </lineage>
</organism>
<comment type="caution">
    <text evidence="1">The sequence shown here is derived from an EMBL/GenBank/DDBJ whole genome shotgun (WGS) entry which is preliminary data.</text>
</comment>
<evidence type="ECO:0000313" key="1">
    <source>
        <dbReference type="EMBL" id="GAG54835.1"/>
    </source>
</evidence>
<proteinExistence type="predicted"/>
<protein>
    <submittedName>
        <fullName evidence="1">Uncharacterized protein</fullName>
    </submittedName>
</protein>
<gene>
    <name evidence="1" type="ORF">S01H4_11390</name>
</gene>
<sequence length="64" mass="7562">MACCEKCWGDAWLRSQSNREPQYENYTRLIEERKFSPCSPKESAGQFWDEEKGVDSRRLADKSK</sequence>
<name>X0YG25_9ZZZZ</name>
<dbReference type="AlphaFoldDB" id="X0YG25"/>
<accession>X0YG25</accession>
<reference evidence="1" key="1">
    <citation type="journal article" date="2014" name="Front. Microbiol.">
        <title>High frequency of phylogenetically diverse reductive dehalogenase-homologous genes in deep subseafloor sedimentary metagenomes.</title>
        <authorList>
            <person name="Kawai M."/>
            <person name="Futagami T."/>
            <person name="Toyoda A."/>
            <person name="Takaki Y."/>
            <person name="Nishi S."/>
            <person name="Hori S."/>
            <person name="Arai W."/>
            <person name="Tsubouchi T."/>
            <person name="Morono Y."/>
            <person name="Uchiyama I."/>
            <person name="Ito T."/>
            <person name="Fujiyama A."/>
            <person name="Inagaki F."/>
            <person name="Takami H."/>
        </authorList>
    </citation>
    <scope>NUCLEOTIDE SEQUENCE</scope>
    <source>
        <strain evidence="1">Expedition CK06-06</strain>
    </source>
</reference>
<dbReference type="EMBL" id="BART01004588">
    <property type="protein sequence ID" value="GAG54835.1"/>
    <property type="molecule type" value="Genomic_DNA"/>
</dbReference>